<dbReference type="InterPro" id="IPR007569">
    <property type="entry name" value="DUF559"/>
</dbReference>
<proteinExistence type="predicted"/>
<gene>
    <name evidence="2" type="ORF">QFZ46_001455</name>
</gene>
<dbReference type="EMBL" id="JAUSXK010000001">
    <property type="protein sequence ID" value="MDQ0643295.1"/>
    <property type="molecule type" value="Genomic_DNA"/>
</dbReference>
<dbReference type="GO" id="GO:0004519">
    <property type="term" value="F:endonuclease activity"/>
    <property type="evidence" value="ECO:0007669"/>
    <property type="project" value="UniProtKB-KW"/>
</dbReference>
<evidence type="ECO:0000259" key="1">
    <source>
        <dbReference type="Pfam" id="PF04480"/>
    </source>
</evidence>
<feature type="domain" description="DUF559" evidence="1">
    <location>
        <begin position="209"/>
        <end position="265"/>
    </location>
</feature>
<evidence type="ECO:0000313" key="3">
    <source>
        <dbReference type="Proteomes" id="UP001239085"/>
    </source>
</evidence>
<dbReference type="Pfam" id="PF04480">
    <property type="entry name" value="DUF559"/>
    <property type="match status" value="1"/>
</dbReference>
<keyword evidence="3" id="KW-1185">Reference proteome</keyword>
<evidence type="ECO:0000313" key="2">
    <source>
        <dbReference type="EMBL" id="MDQ0643295.1"/>
    </source>
</evidence>
<dbReference type="Proteomes" id="UP001239085">
    <property type="component" value="Unassembled WGS sequence"/>
</dbReference>
<reference evidence="2 3" key="1">
    <citation type="submission" date="2023-07" db="EMBL/GenBank/DDBJ databases">
        <title>Comparative genomics of wheat-associated soil bacteria to identify genetic determinants of phenazine resistance.</title>
        <authorList>
            <person name="Mouncey N."/>
        </authorList>
    </citation>
    <scope>NUCLEOTIDE SEQUENCE [LARGE SCALE GENOMIC DNA]</scope>
    <source>
        <strain evidence="2 3">W2I7</strain>
    </source>
</reference>
<organism evidence="2 3">
    <name type="scientific">Microbacterium murale</name>
    <dbReference type="NCBI Taxonomy" id="1081040"/>
    <lineage>
        <taxon>Bacteria</taxon>
        <taxon>Bacillati</taxon>
        <taxon>Actinomycetota</taxon>
        <taxon>Actinomycetes</taxon>
        <taxon>Micrococcales</taxon>
        <taxon>Microbacteriaceae</taxon>
        <taxon>Microbacterium</taxon>
    </lineage>
</organism>
<comment type="caution">
    <text evidence="2">The sequence shown here is derived from an EMBL/GenBank/DDBJ whole genome shotgun (WGS) entry which is preliminary data.</text>
</comment>
<dbReference type="RefSeq" id="WP_307359924.1">
    <property type="nucleotide sequence ID" value="NZ_JAUSXK010000001.1"/>
</dbReference>
<keyword evidence="2" id="KW-0255">Endonuclease</keyword>
<protein>
    <submittedName>
        <fullName evidence="2">Very-short-patch-repair endonuclease</fullName>
    </submittedName>
</protein>
<accession>A0ABU0P7I2</accession>
<name>A0ABU0P7I2_9MICO</name>
<keyword evidence="2" id="KW-0378">Hydrolase</keyword>
<dbReference type="Gene3D" id="3.40.960.10">
    <property type="entry name" value="VSR Endonuclease"/>
    <property type="match status" value="1"/>
</dbReference>
<keyword evidence="2" id="KW-0540">Nuclease</keyword>
<sequence length="273" mass="29877">MNLIAELRERGGVARTRSLILAGVSPHVLRTLKASGEVRTVRNGWVALPDADRMKVAAAKRGVVLSCITVAARCGLWVPDSSQVHVAAASHSGRVDAGDAIVHWARPVLPRNPDECEDSLENALVLTATCRPFEEALVVWESALNKQLVDRAALARLPLPPAATMVLDAARPFADSGLETMVPHRLRWMKLPLTPQAWILDRPVDLLIGERLVLQIDGGHHVGAQRSSDIEHDARLKLRGYHVIRVSYHQVMNGWPRVQALIMDAVAQGLHLA</sequence>